<dbReference type="PANTHER" id="PTHR19302:SF33">
    <property type="entry name" value="GAMMA-TUBULIN COMPLEX COMPONENT 5"/>
    <property type="match status" value="1"/>
</dbReference>
<dbReference type="CDD" id="cd22572">
    <property type="entry name" value="GCP5_NTD"/>
    <property type="match status" value="1"/>
</dbReference>
<dbReference type="GO" id="GO:0031122">
    <property type="term" value="P:cytoplasmic microtubule organization"/>
    <property type="evidence" value="ECO:0007669"/>
    <property type="project" value="TreeGrafter"/>
</dbReference>
<dbReference type="AlphaFoldDB" id="A0A8K0P090"/>
<feature type="region of interest" description="Disordered" evidence="6">
    <location>
        <begin position="273"/>
        <end position="306"/>
    </location>
</feature>
<dbReference type="InterPro" id="IPR007259">
    <property type="entry name" value="GCP"/>
</dbReference>
<dbReference type="Proteomes" id="UP000792457">
    <property type="component" value="Unassembled WGS sequence"/>
</dbReference>
<dbReference type="GO" id="GO:0007020">
    <property type="term" value="P:microtubule nucleation"/>
    <property type="evidence" value="ECO:0007669"/>
    <property type="project" value="InterPro"/>
</dbReference>
<evidence type="ECO:0000256" key="1">
    <source>
        <dbReference type="ARBA" id="ARBA00010337"/>
    </source>
</evidence>
<dbReference type="GO" id="GO:0051011">
    <property type="term" value="F:microtubule minus-end binding"/>
    <property type="evidence" value="ECO:0007669"/>
    <property type="project" value="TreeGrafter"/>
</dbReference>
<gene>
    <name evidence="9" type="ORF">J437_LFUL012510</name>
</gene>
<keyword evidence="2 5" id="KW-0963">Cytoplasm</keyword>
<dbReference type="GO" id="GO:0051225">
    <property type="term" value="P:spindle assembly"/>
    <property type="evidence" value="ECO:0007669"/>
    <property type="project" value="TreeGrafter"/>
</dbReference>
<feature type="domain" description="Gamma tubulin complex component protein N-terminal" evidence="8">
    <location>
        <begin position="411"/>
        <end position="694"/>
    </location>
</feature>
<feature type="non-terminal residue" evidence="9">
    <location>
        <position position="1048"/>
    </location>
</feature>
<dbReference type="GO" id="GO:0000930">
    <property type="term" value="C:gamma-tubulin complex"/>
    <property type="evidence" value="ECO:0007669"/>
    <property type="project" value="TreeGrafter"/>
</dbReference>
<evidence type="ECO:0000313" key="9">
    <source>
        <dbReference type="EMBL" id="KAG8226414.1"/>
    </source>
</evidence>
<proteinExistence type="inferred from homology"/>
<evidence type="ECO:0000313" key="10">
    <source>
        <dbReference type="Proteomes" id="UP000792457"/>
    </source>
</evidence>
<dbReference type="Gene3D" id="1.20.120.1900">
    <property type="entry name" value="Gamma-tubulin complex, C-terminal domain"/>
    <property type="match status" value="1"/>
</dbReference>
<dbReference type="GO" id="GO:0005874">
    <property type="term" value="C:microtubule"/>
    <property type="evidence" value="ECO:0007669"/>
    <property type="project" value="UniProtKB-KW"/>
</dbReference>
<dbReference type="GO" id="GO:0043015">
    <property type="term" value="F:gamma-tubulin binding"/>
    <property type="evidence" value="ECO:0007669"/>
    <property type="project" value="InterPro"/>
</dbReference>
<organism evidence="9 10">
    <name type="scientific">Ladona fulva</name>
    <name type="common">Scarce chaser dragonfly</name>
    <name type="synonym">Libellula fulva</name>
    <dbReference type="NCBI Taxonomy" id="123851"/>
    <lineage>
        <taxon>Eukaryota</taxon>
        <taxon>Metazoa</taxon>
        <taxon>Ecdysozoa</taxon>
        <taxon>Arthropoda</taxon>
        <taxon>Hexapoda</taxon>
        <taxon>Insecta</taxon>
        <taxon>Pterygota</taxon>
        <taxon>Palaeoptera</taxon>
        <taxon>Odonata</taxon>
        <taxon>Epiprocta</taxon>
        <taxon>Anisoptera</taxon>
        <taxon>Libelluloidea</taxon>
        <taxon>Libellulidae</taxon>
        <taxon>Ladona</taxon>
    </lineage>
</organism>
<keyword evidence="10" id="KW-1185">Reference proteome</keyword>
<dbReference type="InterPro" id="IPR041470">
    <property type="entry name" value="GCP_N"/>
</dbReference>
<dbReference type="Pfam" id="PF04130">
    <property type="entry name" value="GCP_C_terminal"/>
    <property type="match status" value="1"/>
</dbReference>
<evidence type="ECO:0000259" key="8">
    <source>
        <dbReference type="Pfam" id="PF17681"/>
    </source>
</evidence>
<evidence type="ECO:0000259" key="7">
    <source>
        <dbReference type="Pfam" id="PF04130"/>
    </source>
</evidence>
<dbReference type="GO" id="GO:0000278">
    <property type="term" value="P:mitotic cell cycle"/>
    <property type="evidence" value="ECO:0007669"/>
    <property type="project" value="TreeGrafter"/>
</dbReference>
<dbReference type="InterPro" id="IPR040457">
    <property type="entry name" value="GCP_C"/>
</dbReference>
<keyword evidence="3 5" id="KW-0493">Microtubule</keyword>
<comment type="caution">
    <text evidence="9">The sequence shown here is derived from an EMBL/GenBank/DDBJ whole genome shotgun (WGS) entry which is preliminary data.</text>
</comment>
<dbReference type="EMBL" id="KZ308279">
    <property type="protein sequence ID" value="KAG8226414.1"/>
    <property type="molecule type" value="Genomic_DNA"/>
</dbReference>
<reference evidence="9" key="1">
    <citation type="submission" date="2013-04" db="EMBL/GenBank/DDBJ databases">
        <authorList>
            <person name="Qu J."/>
            <person name="Murali S.C."/>
            <person name="Bandaranaike D."/>
            <person name="Bellair M."/>
            <person name="Blankenburg K."/>
            <person name="Chao H."/>
            <person name="Dinh H."/>
            <person name="Doddapaneni H."/>
            <person name="Downs B."/>
            <person name="Dugan-Rocha S."/>
            <person name="Elkadiri S."/>
            <person name="Gnanaolivu R.D."/>
            <person name="Hernandez B."/>
            <person name="Javaid M."/>
            <person name="Jayaseelan J.C."/>
            <person name="Lee S."/>
            <person name="Li M."/>
            <person name="Ming W."/>
            <person name="Munidasa M."/>
            <person name="Muniz J."/>
            <person name="Nguyen L."/>
            <person name="Ongeri F."/>
            <person name="Osuji N."/>
            <person name="Pu L.-L."/>
            <person name="Puazo M."/>
            <person name="Qu C."/>
            <person name="Quiroz J."/>
            <person name="Raj R."/>
            <person name="Weissenberger G."/>
            <person name="Xin Y."/>
            <person name="Zou X."/>
            <person name="Han Y."/>
            <person name="Richards S."/>
            <person name="Worley K."/>
            <person name="Muzny D."/>
            <person name="Gibbs R."/>
        </authorList>
    </citation>
    <scope>NUCLEOTIDE SEQUENCE</scope>
    <source>
        <strain evidence="9">Sampled in the wild</strain>
    </source>
</reference>
<sequence length="1048" mass="120122">MTEKAKEAVLPHPGDDGYSRLEHHVLSNIWSDKCVAVNRYSVKKSIDGVIKKFIVHSRSEDADRLRALVDNFLESKAFDDSQQRFWTEGFIVQPYEDMLLDEEGILGKGSGSLFPLGLLHLIRDKVLHLGKNMELLQRLDHLSEVPKVSPKFEGTLHEALKRNLESYLQQFVAEEDENETADSDELDTSDYESLAGDSLHQTFTQQLHSFQDYHLVKYYIQWYLLSLLLHLANNPTSAHNTEPEPIQLDNVEEKEEIDWPAYLLEGQPKYQYYNSGSETEDDWNSSDELQEEYSMQSEDPLEHEKEVSHVQVLESSQADAKENPLNKAILWHHVEERASEAEKWLKDHVQNPSHEGYKACSKFSSANLAEFLDSKRGGRTDNALPTSLMSEYRVLRETLWALQVPPSLPAYLLDDWKGLFLPDESGNYAPQKAVTIPSLSKGSFYSQLKHFGHYISYVREIENSISEIFSPREILVTQDAEEELPPYTYEAYASALKEFLDHFKERVLAIEEKVKSQEGVNTLLTVSKDLEPLLNELRLVHGIHQKSMCDWKENSNWYCACRLLTMLYGLLSSPLSDVNASICFKLFIKTFKPYLDIIHIWLTEGRLEDWRKEFIITKNVASFGNTERFWTEGFIVQPYEDMLLDEEGILGKGSGSLFPLGLLHLIRDKVLHLGKNMELLQRLDHLSEVPKVSPKFEGTLHEALKRNLESYLQQFVAEEDENETADSDELDTSDYESLAGDSLHQTFTQQLHSFQDYHLVKVFEGFLKKEDFQNPSESKKLKKKNDSIVVPMVLPMKPIIEKHFSKLLEERHIIAGNIVSTVLLGEYALKFHLLNVRKIFLMEAGDLLHHFCSHVFQQAEKGEKWTDSFTLTTYLQECIAVRYPEAASLFSISISEKSDKPSHLANVQAVSHVSSGESVFDQVDLITLNYSVEWPVNIVLNSASMESYNTVFQFLLKVRWALWSLQQLRFSDLTGSKTALVPKDREASQESDIMTLGAKIHRMQLLRAWLLHFVGSIHAYLMGRVLHGLGIKLEADLEAASDLDTIIH</sequence>
<dbReference type="PANTHER" id="PTHR19302">
    <property type="entry name" value="GAMMA TUBULIN COMPLEX PROTEIN"/>
    <property type="match status" value="1"/>
</dbReference>
<dbReference type="Pfam" id="PF17681">
    <property type="entry name" value="GCP_N_terminal"/>
    <property type="match status" value="1"/>
</dbReference>
<dbReference type="OrthoDB" id="66546at2759"/>
<dbReference type="InterPro" id="IPR042241">
    <property type="entry name" value="GCP_C_sf"/>
</dbReference>
<feature type="compositionally biased region" description="Acidic residues" evidence="6">
    <location>
        <begin position="278"/>
        <end position="291"/>
    </location>
</feature>
<reference evidence="9" key="2">
    <citation type="submission" date="2017-10" db="EMBL/GenBank/DDBJ databases">
        <title>Ladona fulva Genome sequencing and assembly.</title>
        <authorList>
            <person name="Murali S."/>
            <person name="Richards S."/>
            <person name="Bandaranaike D."/>
            <person name="Bellair M."/>
            <person name="Blankenburg K."/>
            <person name="Chao H."/>
            <person name="Dinh H."/>
            <person name="Doddapaneni H."/>
            <person name="Dugan-Rocha S."/>
            <person name="Elkadiri S."/>
            <person name="Gnanaolivu R."/>
            <person name="Hernandez B."/>
            <person name="Skinner E."/>
            <person name="Javaid M."/>
            <person name="Lee S."/>
            <person name="Li M."/>
            <person name="Ming W."/>
            <person name="Munidasa M."/>
            <person name="Muniz J."/>
            <person name="Nguyen L."/>
            <person name="Hughes D."/>
            <person name="Osuji N."/>
            <person name="Pu L.-L."/>
            <person name="Puazo M."/>
            <person name="Qu C."/>
            <person name="Quiroz J."/>
            <person name="Raj R."/>
            <person name="Weissenberger G."/>
            <person name="Xin Y."/>
            <person name="Zou X."/>
            <person name="Han Y."/>
            <person name="Worley K."/>
            <person name="Muzny D."/>
            <person name="Gibbs R."/>
        </authorList>
    </citation>
    <scope>NUCLEOTIDE SEQUENCE</scope>
    <source>
        <strain evidence="9">Sampled in the wild</strain>
    </source>
</reference>
<accession>A0A8K0P090</accession>
<keyword evidence="4 5" id="KW-0206">Cytoskeleton</keyword>
<evidence type="ECO:0000256" key="6">
    <source>
        <dbReference type="SAM" id="MobiDB-lite"/>
    </source>
</evidence>
<evidence type="ECO:0000256" key="4">
    <source>
        <dbReference type="ARBA" id="ARBA00023212"/>
    </source>
</evidence>
<dbReference type="GO" id="GO:0000922">
    <property type="term" value="C:spindle pole"/>
    <property type="evidence" value="ECO:0007669"/>
    <property type="project" value="InterPro"/>
</dbReference>
<dbReference type="InterPro" id="IPR059169">
    <property type="entry name" value="GCP5_N_ext"/>
</dbReference>
<evidence type="ECO:0000256" key="5">
    <source>
        <dbReference type="RuleBase" id="RU363050"/>
    </source>
</evidence>
<evidence type="ECO:0000256" key="2">
    <source>
        <dbReference type="ARBA" id="ARBA00022490"/>
    </source>
</evidence>
<evidence type="ECO:0000256" key="3">
    <source>
        <dbReference type="ARBA" id="ARBA00022701"/>
    </source>
</evidence>
<name>A0A8K0P090_LADFU</name>
<comment type="similarity">
    <text evidence="1 5">Belongs to the TUBGCP family.</text>
</comment>
<feature type="domain" description="Gamma tubulin complex component C-terminal" evidence="7">
    <location>
        <begin position="829"/>
        <end position="1047"/>
    </location>
</feature>
<protein>
    <recommendedName>
        <fullName evidence="5">Gamma-tubulin complex component</fullName>
    </recommendedName>
</protein>
<dbReference type="GO" id="GO:0051321">
    <property type="term" value="P:meiotic cell cycle"/>
    <property type="evidence" value="ECO:0007669"/>
    <property type="project" value="TreeGrafter"/>
</dbReference>
<comment type="subcellular location">
    <subcellularLocation>
        <location evidence="5">Cytoplasm</location>
        <location evidence="5">Cytoskeleton</location>
        <location evidence="5">Microtubule organizing center</location>
    </subcellularLocation>
</comment>